<protein>
    <submittedName>
        <fullName evidence="2">Uncharacterized protein</fullName>
    </submittedName>
</protein>
<feature type="non-terminal residue" evidence="2">
    <location>
        <position position="49"/>
    </location>
</feature>
<gene>
    <name evidence="2" type="ORF">METZ01_LOCUS419984</name>
</gene>
<accession>A0A382X8C9</accession>
<dbReference type="EMBL" id="UINC01165631">
    <property type="protein sequence ID" value="SVD67130.1"/>
    <property type="molecule type" value="Genomic_DNA"/>
</dbReference>
<reference evidence="2" key="1">
    <citation type="submission" date="2018-05" db="EMBL/GenBank/DDBJ databases">
        <authorList>
            <person name="Lanie J.A."/>
            <person name="Ng W.-L."/>
            <person name="Kazmierczak K.M."/>
            <person name="Andrzejewski T.M."/>
            <person name="Davidsen T.M."/>
            <person name="Wayne K.J."/>
            <person name="Tettelin H."/>
            <person name="Glass J.I."/>
            <person name="Rusch D."/>
            <person name="Podicherti R."/>
            <person name="Tsui H.-C.T."/>
            <person name="Winkler M.E."/>
        </authorList>
    </citation>
    <scope>NUCLEOTIDE SEQUENCE</scope>
</reference>
<dbReference type="AlphaFoldDB" id="A0A382X8C9"/>
<organism evidence="2">
    <name type="scientific">marine metagenome</name>
    <dbReference type="NCBI Taxonomy" id="408172"/>
    <lineage>
        <taxon>unclassified sequences</taxon>
        <taxon>metagenomes</taxon>
        <taxon>ecological metagenomes</taxon>
    </lineage>
</organism>
<proteinExistence type="predicted"/>
<evidence type="ECO:0000313" key="2">
    <source>
        <dbReference type="EMBL" id="SVD67130.1"/>
    </source>
</evidence>
<evidence type="ECO:0000256" key="1">
    <source>
        <dbReference type="SAM" id="MobiDB-lite"/>
    </source>
</evidence>
<feature type="compositionally biased region" description="Basic residues" evidence="1">
    <location>
        <begin position="11"/>
        <end position="29"/>
    </location>
</feature>
<name>A0A382X8C9_9ZZZZ</name>
<feature type="region of interest" description="Disordered" evidence="1">
    <location>
        <begin position="1"/>
        <end position="49"/>
    </location>
</feature>
<sequence length="49" mass="5420">MARKTAAGGGGKKRRRRKMKLTLKSRGLKKSSSEYKDKVGWSQVKGDAP</sequence>